<feature type="signal peptide" evidence="1">
    <location>
        <begin position="1"/>
        <end position="22"/>
    </location>
</feature>
<dbReference type="NCBIfam" id="TIGR04393">
    <property type="entry name" value="rpt_T5SS_PEPC"/>
    <property type="match status" value="1"/>
</dbReference>
<protein>
    <recommendedName>
        <fullName evidence="4">PEP-CTERM protein-sorting domain-containing protein</fullName>
    </recommendedName>
</protein>
<keyword evidence="3" id="KW-1185">Reference proteome</keyword>
<dbReference type="EMBL" id="CP021023">
    <property type="protein sequence ID" value="ARN56551.1"/>
    <property type="molecule type" value="Genomic_DNA"/>
</dbReference>
<reference evidence="3" key="1">
    <citation type="submission" date="2017-04" db="EMBL/GenBank/DDBJ databases">
        <title>Comparative genomics and description of representatives of a novel lineage of planctomycetes thriving in anoxic sediments.</title>
        <authorList>
            <person name="Spring S."/>
            <person name="Bunk B."/>
            <person name="Sproer C."/>
        </authorList>
    </citation>
    <scope>NUCLEOTIDE SEQUENCE [LARGE SCALE GENOMIC DNA]</scope>
    <source>
        <strain evidence="3">ST-PulAB-D4</strain>
    </source>
</reference>
<proteinExistence type="predicted"/>
<dbReference type="Proteomes" id="UP000193334">
    <property type="component" value="Chromosome"/>
</dbReference>
<dbReference type="NCBIfam" id="TIGR02595">
    <property type="entry name" value="PEP_CTERM"/>
    <property type="match status" value="1"/>
</dbReference>
<dbReference type="AlphaFoldDB" id="A0A1W6LLA7"/>
<accession>A0A1W6LLA7</accession>
<organism evidence="2 3">
    <name type="scientific">Sedimentisphaera salicampi</name>
    <dbReference type="NCBI Taxonomy" id="1941349"/>
    <lineage>
        <taxon>Bacteria</taxon>
        <taxon>Pseudomonadati</taxon>
        <taxon>Planctomycetota</taxon>
        <taxon>Phycisphaerae</taxon>
        <taxon>Sedimentisphaerales</taxon>
        <taxon>Sedimentisphaeraceae</taxon>
        <taxon>Sedimentisphaera</taxon>
    </lineage>
</organism>
<gene>
    <name evidence="2" type="ORF">STSP1_00934</name>
</gene>
<evidence type="ECO:0000256" key="1">
    <source>
        <dbReference type="SAM" id="SignalP"/>
    </source>
</evidence>
<keyword evidence="1" id="KW-0732">Signal</keyword>
<evidence type="ECO:0000313" key="2">
    <source>
        <dbReference type="EMBL" id="ARN56551.1"/>
    </source>
</evidence>
<feature type="chain" id="PRO_5010885102" description="PEP-CTERM protein-sorting domain-containing protein" evidence="1">
    <location>
        <begin position="23"/>
        <end position="296"/>
    </location>
</feature>
<dbReference type="KEGG" id="pbp:STSP1_00934"/>
<dbReference type="PROSITE" id="PS51257">
    <property type="entry name" value="PROKAR_LIPOPROTEIN"/>
    <property type="match status" value="1"/>
</dbReference>
<sequence length="296" mass="30676" precursor="true">MYGRLLPAVILALLTAASACFAGYSDTGGVSQSIDGSSGQIDWENINSSGSVYIGYYGFSGTSSATIDSGSSVDVEGLYIGYDSDNEGTLTLSGQGTEWNSGYNDDAIGGLGKGTLNVLDGAAYTSLTSTIIGNSNQGTVVVDNATFEIDSYLYLNKYSSDADNSSLTVTGGGTASAQGLIDIRYNSAALNVEDGSMYANEIFVNSSAVININIGLKGSLELGSASSTQTISDFLANGFTGGGSYDLKIWNDGSYADYSSLTENADYKVEDGVLFVPEPATFSLLFLGGAGLIRRR</sequence>
<dbReference type="InterPro" id="IPR030895">
    <property type="entry name" value="T5SS_PEPC_rpt"/>
</dbReference>
<evidence type="ECO:0000313" key="3">
    <source>
        <dbReference type="Proteomes" id="UP000193334"/>
    </source>
</evidence>
<name>A0A1W6LLA7_9BACT</name>
<dbReference type="RefSeq" id="WP_123807051.1">
    <property type="nucleotide sequence ID" value="NZ_CP021023.1"/>
</dbReference>
<evidence type="ECO:0008006" key="4">
    <source>
        <dbReference type="Google" id="ProtNLM"/>
    </source>
</evidence>
<dbReference type="InterPro" id="IPR013424">
    <property type="entry name" value="Ice-binding_C"/>
</dbReference>